<proteinExistence type="predicted"/>
<sequence>MSVKSIPSRVLGASGLAVSEVGLGCWQLGGDFGPIDEPTAKAILEQAVADGITFFDTADVYGAGQSESYVGEVLAAIAPSAVIATKYGRGEGTYPDGYSLQDLRDSVKRAQDRLQRDSLDLLQLHCIPEQVLSEGAIFDWLREVQQEGHIQHFGASVETLREAHICLQHADLTSLQIIFNLMRQRPVTELLDQAAAQQVGIIVRLPLASGMLTGKFDQHTRFADSDHRNFNKDGDAFSVGETFSGIEFNKGLALVKQLEDFKPASLNMAQFAMRWILDHPAVSAIIPGASSARQVSQNAAIAGLPPLDEELHNALFAFYVKDIEPLIRCEV</sequence>
<dbReference type="RefSeq" id="WP_241155685.1">
    <property type="nucleotide sequence ID" value="NZ_JBHRSX010000029.1"/>
</dbReference>
<evidence type="ECO:0000313" key="3">
    <source>
        <dbReference type="Proteomes" id="UP001595477"/>
    </source>
</evidence>
<dbReference type="Proteomes" id="UP001595477">
    <property type="component" value="Unassembled WGS sequence"/>
</dbReference>
<dbReference type="PANTHER" id="PTHR43312:SF1">
    <property type="entry name" value="NADP-DEPENDENT OXIDOREDUCTASE DOMAIN-CONTAINING PROTEIN"/>
    <property type="match status" value="1"/>
</dbReference>
<protein>
    <submittedName>
        <fullName evidence="2">Aldo/keto reductase</fullName>
    </submittedName>
</protein>
<keyword evidence="3" id="KW-1185">Reference proteome</keyword>
<dbReference type="PANTHER" id="PTHR43312">
    <property type="entry name" value="D-THREO-ALDOSE 1-DEHYDROGENASE"/>
    <property type="match status" value="1"/>
</dbReference>
<feature type="domain" description="NADP-dependent oxidoreductase" evidence="1">
    <location>
        <begin position="21"/>
        <end position="314"/>
    </location>
</feature>
<gene>
    <name evidence="2" type="ORF">ACFOEW_12755</name>
</gene>
<name>A0ABV7K043_9ALTE</name>
<evidence type="ECO:0000313" key="2">
    <source>
        <dbReference type="EMBL" id="MFC3202682.1"/>
    </source>
</evidence>
<dbReference type="CDD" id="cd19086">
    <property type="entry name" value="AKR_AKR11C1"/>
    <property type="match status" value="1"/>
</dbReference>
<dbReference type="InterPro" id="IPR036812">
    <property type="entry name" value="NAD(P)_OxRdtase_dom_sf"/>
</dbReference>
<dbReference type="SUPFAM" id="SSF51430">
    <property type="entry name" value="NAD(P)-linked oxidoreductase"/>
    <property type="match status" value="1"/>
</dbReference>
<organism evidence="2 3">
    <name type="scientific">Alteromonas oceani</name>
    <dbReference type="NCBI Taxonomy" id="2071609"/>
    <lineage>
        <taxon>Bacteria</taxon>
        <taxon>Pseudomonadati</taxon>
        <taxon>Pseudomonadota</taxon>
        <taxon>Gammaproteobacteria</taxon>
        <taxon>Alteromonadales</taxon>
        <taxon>Alteromonadaceae</taxon>
        <taxon>Alteromonas/Salinimonas group</taxon>
        <taxon>Alteromonas</taxon>
    </lineage>
</organism>
<reference evidence="3" key="1">
    <citation type="journal article" date="2019" name="Int. J. Syst. Evol. Microbiol.">
        <title>The Global Catalogue of Microorganisms (GCM) 10K type strain sequencing project: providing services to taxonomists for standard genome sequencing and annotation.</title>
        <authorList>
            <consortium name="The Broad Institute Genomics Platform"/>
            <consortium name="The Broad Institute Genome Sequencing Center for Infectious Disease"/>
            <person name="Wu L."/>
            <person name="Ma J."/>
        </authorList>
    </citation>
    <scope>NUCLEOTIDE SEQUENCE [LARGE SCALE GENOMIC DNA]</scope>
    <source>
        <strain evidence="3">KCTC 52449</strain>
    </source>
</reference>
<dbReference type="Pfam" id="PF00248">
    <property type="entry name" value="Aldo_ket_red"/>
    <property type="match status" value="1"/>
</dbReference>
<accession>A0ABV7K043</accession>
<dbReference type="InterPro" id="IPR053135">
    <property type="entry name" value="AKR2_Oxidoreductase"/>
</dbReference>
<dbReference type="EMBL" id="JBHRSX010000029">
    <property type="protein sequence ID" value="MFC3202682.1"/>
    <property type="molecule type" value="Genomic_DNA"/>
</dbReference>
<dbReference type="InterPro" id="IPR023210">
    <property type="entry name" value="NADP_OxRdtase_dom"/>
</dbReference>
<comment type="caution">
    <text evidence="2">The sequence shown here is derived from an EMBL/GenBank/DDBJ whole genome shotgun (WGS) entry which is preliminary data.</text>
</comment>
<dbReference type="Gene3D" id="3.20.20.100">
    <property type="entry name" value="NADP-dependent oxidoreductase domain"/>
    <property type="match status" value="1"/>
</dbReference>
<evidence type="ECO:0000259" key="1">
    <source>
        <dbReference type="Pfam" id="PF00248"/>
    </source>
</evidence>